<dbReference type="Proteomes" id="UP000018837">
    <property type="component" value="Unassembled WGS sequence"/>
</dbReference>
<dbReference type="AlphaFoldDB" id="W2C2G1"/>
<protein>
    <submittedName>
        <fullName evidence="1">Uncharacterized protein</fullName>
    </submittedName>
</protein>
<proteinExistence type="predicted"/>
<gene>
    <name evidence="1" type="ORF">N425_10135</name>
</gene>
<reference evidence="1 2" key="1">
    <citation type="submission" date="2013-11" db="EMBL/GenBank/DDBJ databases">
        <title>Single cell genomics of uncultured Tannerella BU063 (oral taxon 286).</title>
        <authorList>
            <person name="Beall C.J."/>
            <person name="Campbell A.G."/>
            <person name="Griffen A.L."/>
            <person name="Podar M."/>
            <person name="Leys E.J."/>
        </authorList>
    </citation>
    <scope>NUCLEOTIDE SEQUENCE [LARGE SCALE GENOMIC DNA]</scope>
    <source>
        <strain evidence="1">Cell 2</strain>
    </source>
</reference>
<dbReference type="PATRIC" id="fig|1411148.3.peg.1628"/>
<sequence>MHAGLQEVLSGLIQPLVLEKILMKATNVLQSKVDIDKEHKAVRALSEAAGCILL</sequence>
<comment type="caution">
    <text evidence="1">The sequence shown here is derived from an EMBL/GenBank/DDBJ whole genome shotgun (WGS) entry which is preliminary data.</text>
</comment>
<evidence type="ECO:0000313" key="1">
    <source>
        <dbReference type="EMBL" id="ETK01370.1"/>
    </source>
</evidence>
<organism evidence="1 2">
    <name type="scientific">Tannerella sp. oral taxon BU063 isolate Cell 2</name>
    <dbReference type="NCBI Taxonomy" id="1411148"/>
    <lineage>
        <taxon>Bacteria</taxon>
        <taxon>Pseudomonadati</taxon>
        <taxon>Bacteroidota</taxon>
        <taxon>Bacteroidia</taxon>
        <taxon>Bacteroidales</taxon>
        <taxon>Tannerellaceae</taxon>
        <taxon>Tannerella</taxon>
    </lineage>
</organism>
<accession>W2C2G1</accession>
<name>W2C2G1_9BACT</name>
<dbReference type="EMBL" id="AYUF01000484">
    <property type="protein sequence ID" value="ETK01370.1"/>
    <property type="molecule type" value="Genomic_DNA"/>
</dbReference>
<evidence type="ECO:0000313" key="2">
    <source>
        <dbReference type="Proteomes" id="UP000018837"/>
    </source>
</evidence>